<feature type="region of interest" description="Disordered" evidence="1">
    <location>
        <begin position="1"/>
        <end position="33"/>
    </location>
</feature>
<gene>
    <name evidence="2" type="ORF">GOODEAATRI_006901</name>
</gene>
<dbReference type="Proteomes" id="UP001476798">
    <property type="component" value="Unassembled WGS sequence"/>
</dbReference>
<name>A0ABV0PLX9_9TELE</name>
<evidence type="ECO:0000313" key="3">
    <source>
        <dbReference type="Proteomes" id="UP001476798"/>
    </source>
</evidence>
<evidence type="ECO:0000256" key="1">
    <source>
        <dbReference type="SAM" id="MobiDB-lite"/>
    </source>
</evidence>
<proteinExistence type="predicted"/>
<evidence type="ECO:0000313" key="2">
    <source>
        <dbReference type="EMBL" id="MEQ2184347.1"/>
    </source>
</evidence>
<accession>A0ABV0PLX9</accession>
<keyword evidence="3" id="KW-1185">Reference proteome</keyword>
<feature type="non-terminal residue" evidence="2">
    <location>
        <position position="1"/>
    </location>
</feature>
<protein>
    <submittedName>
        <fullName evidence="2">Uncharacterized protein</fullName>
    </submittedName>
</protein>
<reference evidence="2 3" key="1">
    <citation type="submission" date="2021-06" db="EMBL/GenBank/DDBJ databases">
        <authorList>
            <person name="Palmer J.M."/>
        </authorList>
    </citation>
    <scope>NUCLEOTIDE SEQUENCE [LARGE SCALE GENOMIC DNA]</scope>
    <source>
        <strain evidence="2 3">GA_2019</strain>
        <tissue evidence="2">Muscle</tissue>
    </source>
</reference>
<comment type="caution">
    <text evidence="2">The sequence shown here is derived from an EMBL/GenBank/DDBJ whole genome shotgun (WGS) entry which is preliminary data.</text>
</comment>
<sequence length="80" mass="8712">QAKVSSPGGGQISQSTIQPGFPHREPCELYPPLPTLRDRTAPKVCTLSRGVKPGFAHSPWNLYFQCFHTSAEDTFLGVGL</sequence>
<dbReference type="EMBL" id="JAHRIO010080301">
    <property type="protein sequence ID" value="MEQ2184347.1"/>
    <property type="molecule type" value="Genomic_DNA"/>
</dbReference>
<organism evidence="2 3">
    <name type="scientific">Goodea atripinnis</name>
    <dbReference type="NCBI Taxonomy" id="208336"/>
    <lineage>
        <taxon>Eukaryota</taxon>
        <taxon>Metazoa</taxon>
        <taxon>Chordata</taxon>
        <taxon>Craniata</taxon>
        <taxon>Vertebrata</taxon>
        <taxon>Euteleostomi</taxon>
        <taxon>Actinopterygii</taxon>
        <taxon>Neopterygii</taxon>
        <taxon>Teleostei</taxon>
        <taxon>Neoteleostei</taxon>
        <taxon>Acanthomorphata</taxon>
        <taxon>Ovalentaria</taxon>
        <taxon>Atherinomorphae</taxon>
        <taxon>Cyprinodontiformes</taxon>
        <taxon>Goodeidae</taxon>
        <taxon>Goodea</taxon>
    </lineage>
</organism>